<dbReference type="AlphaFoldDB" id="A0A4Q9BA62"/>
<dbReference type="SUPFAM" id="SSF56935">
    <property type="entry name" value="Porins"/>
    <property type="match status" value="1"/>
</dbReference>
<protein>
    <submittedName>
        <fullName evidence="14">TonB-dependent receptor</fullName>
    </submittedName>
</protein>
<feature type="domain" description="TonB-dependent receptor plug" evidence="13">
    <location>
        <begin position="124"/>
        <end position="230"/>
    </location>
</feature>
<evidence type="ECO:0000256" key="11">
    <source>
        <dbReference type="RuleBase" id="RU003357"/>
    </source>
</evidence>
<dbReference type="InterPro" id="IPR012910">
    <property type="entry name" value="Plug_dom"/>
</dbReference>
<dbReference type="InterPro" id="IPR000531">
    <property type="entry name" value="Beta-barrel_TonB"/>
</dbReference>
<dbReference type="Gene3D" id="2.40.170.20">
    <property type="entry name" value="TonB-dependent receptor, beta-barrel domain"/>
    <property type="match status" value="1"/>
</dbReference>
<dbReference type="RefSeq" id="WP_130923713.1">
    <property type="nucleotide sequence ID" value="NZ_SEWY01000004.1"/>
</dbReference>
<gene>
    <name evidence="14" type="ORF">EWU20_09915</name>
</gene>
<dbReference type="PANTHER" id="PTHR30069:SF29">
    <property type="entry name" value="HEMOGLOBIN AND HEMOGLOBIN-HAPTOGLOBIN-BINDING PROTEIN 1-RELATED"/>
    <property type="match status" value="1"/>
</dbReference>
<organism evidence="14 15">
    <name type="scientific">Aquirufa antheringensis</name>
    <dbReference type="NCBI Taxonomy" id="2516559"/>
    <lineage>
        <taxon>Bacteria</taxon>
        <taxon>Pseudomonadati</taxon>
        <taxon>Bacteroidota</taxon>
        <taxon>Cytophagia</taxon>
        <taxon>Cytophagales</taxon>
        <taxon>Flectobacillaceae</taxon>
        <taxon>Aquirufa</taxon>
    </lineage>
</organism>
<evidence type="ECO:0000313" key="15">
    <source>
        <dbReference type="Proteomes" id="UP000293583"/>
    </source>
</evidence>
<keyword evidence="15" id="KW-1185">Reference proteome</keyword>
<keyword evidence="3 10" id="KW-1134">Transmembrane beta strand</keyword>
<reference evidence="14 15" key="1">
    <citation type="submission" date="2019-02" db="EMBL/GenBank/DDBJ databases">
        <title>Genome of a new Bacteroidetes strain.</title>
        <authorList>
            <person name="Pitt A."/>
        </authorList>
    </citation>
    <scope>NUCLEOTIDE SEQUENCE [LARGE SCALE GENOMIC DNA]</scope>
    <source>
        <strain evidence="14 15">103A-SOEBACH</strain>
    </source>
</reference>
<dbReference type="OrthoDB" id="9758472at2"/>
<keyword evidence="6 11" id="KW-0798">TonB box</keyword>
<dbReference type="EMBL" id="SEWY01000004">
    <property type="protein sequence ID" value="TBH72126.1"/>
    <property type="molecule type" value="Genomic_DNA"/>
</dbReference>
<comment type="similarity">
    <text evidence="10 11">Belongs to the TonB-dependent receptor family.</text>
</comment>
<evidence type="ECO:0000256" key="3">
    <source>
        <dbReference type="ARBA" id="ARBA00022452"/>
    </source>
</evidence>
<dbReference type="InterPro" id="IPR039426">
    <property type="entry name" value="TonB-dep_rcpt-like"/>
</dbReference>
<keyword evidence="7 10" id="KW-0472">Membrane</keyword>
<evidence type="ECO:0000256" key="10">
    <source>
        <dbReference type="PROSITE-ProRule" id="PRU01360"/>
    </source>
</evidence>
<evidence type="ECO:0000313" key="14">
    <source>
        <dbReference type="EMBL" id="TBH72126.1"/>
    </source>
</evidence>
<dbReference type="GO" id="GO:0044718">
    <property type="term" value="P:siderophore transmembrane transport"/>
    <property type="evidence" value="ECO:0007669"/>
    <property type="project" value="TreeGrafter"/>
</dbReference>
<dbReference type="Pfam" id="PF00593">
    <property type="entry name" value="TonB_dep_Rec_b-barrel"/>
    <property type="match status" value="1"/>
</dbReference>
<name>A0A4Q9BA62_9BACT</name>
<comment type="subcellular location">
    <subcellularLocation>
        <location evidence="1 10">Cell outer membrane</location>
        <topology evidence="1 10">Multi-pass membrane protein</topology>
    </subcellularLocation>
</comment>
<dbReference type="InterPro" id="IPR037066">
    <property type="entry name" value="Plug_dom_sf"/>
</dbReference>
<proteinExistence type="inferred from homology"/>
<comment type="caution">
    <text evidence="14">The sequence shown here is derived from an EMBL/GenBank/DDBJ whole genome shotgun (WGS) entry which is preliminary data.</text>
</comment>
<evidence type="ECO:0000256" key="9">
    <source>
        <dbReference type="ARBA" id="ARBA00023237"/>
    </source>
</evidence>
<evidence type="ECO:0000256" key="4">
    <source>
        <dbReference type="ARBA" id="ARBA00022692"/>
    </source>
</evidence>
<evidence type="ECO:0000256" key="7">
    <source>
        <dbReference type="ARBA" id="ARBA00023136"/>
    </source>
</evidence>
<evidence type="ECO:0000256" key="2">
    <source>
        <dbReference type="ARBA" id="ARBA00022448"/>
    </source>
</evidence>
<keyword evidence="2 10" id="KW-0813">Transport</keyword>
<keyword evidence="8 14" id="KW-0675">Receptor</keyword>
<dbReference type="GO" id="GO:0009279">
    <property type="term" value="C:cell outer membrane"/>
    <property type="evidence" value="ECO:0007669"/>
    <property type="project" value="UniProtKB-SubCell"/>
</dbReference>
<feature type="domain" description="TonB-dependent receptor-like beta-barrel" evidence="12">
    <location>
        <begin position="317"/>
        <end position="689"/>
    </location>
</feature>
<keyword evidence="4 10" id="KW-0812">Transmembrane</keyword>
<evidence type="ECO:0000256" key="6">
    <source>
        <dbReference type="ARBA" id="ARBA00023077"/>
    </source>
</evidence>
<sequence length="716" mass="79374">MLNVVVIAAALWSGSSQYPVVSSQYPVVSSQEAVARGQYPVVSSQEAVARGQYPVVSSREESSTINHSPFSSGQSSLASSQEKISSLQSTISTLYSPLSTLTRDSTLAEVTISAPKYPEKLDRSGKVVSVISAEMIQANQGKSLGELLQQSVGVAVVGARSAPGTNQEIYVRGANTGHVLLLMDGFPLNDPSHISSVMDWNLISLANIERIEILKGGQSTLYGSDAMAAVINLVTKKNAKGIQLVLQGGGLGTHQEQISWSTTQGKNQIQLQAQNYATDGFSSAKIAQGKAEADGFKQQSWGLKWGRDMGKLGNLDFSYSSQLYQGNVDNGPFVDDQDYTSEAVSHSFRAQYQVSKFTIRAFQDLIHREFRNDSSDVAANAWSKFSLSSYVGLNQGLEAFVKIPVKENATLLIGSEYRRQKTEQSDLSISDYGPYVSPDLAEKQKTQQIVGTYATWQQSWGKFGYEVGARWNAQSTFGNYFTYNLNPYWAISQTAKLFGNYYTSFKTPSIYQLASPYGNLDLQPEQGKTIEFGAEKKLKAWRIRAVAFENQVNQGIIFQAMDIEPFGKYQNISQQQTRGIEFEISYQTSKFQADFNYTYLKGEMTDRDSTYSSLIRRPTNAWNLYLQAKLANKWSVGLSNQFVGQRTDYFYDESTYSVQPNPMAAYIWTDISVHYQLNAKWKVSAVLKNALNQEIMEITGYSGQPRNGQITLSGSF</sequence>
<dbReference type="PROSITE" id="PS52016">
    <property type="entry name" value="TONB_DEPENDENT_REC_3"/>
    <property type="match status" value="1"/>
</dbReference>
<dbReference type="Gene3D" id="2.170.130.10">
    <property type="entry name" value="TonB-dependent receptor, plug domain"/>
    <property type="match status" value="1"/>
</dbReference>
<dbReference type="Proteomes" id="UP000293583">
    <property type="component" value="Unassembled WGS sequence"/>
</dbReference>
<evidence type="ECO:0000259" key="13">
    <source>
        <dbReference type="Pfam" id="PF07715"/>
    </source>
</evidence>
<keyword evidence="5" id="KW-0732">Signal</keyword>
<evidence type="ECO:0000256" key="1">
    <source>
        <dbReference type="ARBA" id="ARBA00004571"/>
    </source>
</evidence>
<dbReference type="InterPro" id="IPR036942">
    <property type="entry name" value="Beta-barrel_TonB_sf"/>
</dbReference>
<evidence type="ECO:0000256" key="5">
    <source>
        <dbReference type="ARBA" id="ARBA00022729"/>
    </source>
</evidence>
<evidence type="ECO:0000256" key="8">
    <source>
        <dbReference type="ARBA" id="ARBA00023170"/>
    </source>
</evidence>
<evidence type="ECO:0000259" key="12">
    <source>
        <dbReference type="Pfam" id="PF00593"/>
    </source>
</evidence>
<dbReference type="Pfam" id="PF07715">
    <property type="entry name" value="Plug"/>
    <property type="match status" value="1"/>
</dbReference>
<dbReference type="GO" id="GO:0015344">
    <property type="term" value="F:siderophore uptake transmembrane transporter activity"/>
    <property type="evidence" value="ECO:0007669"/>
    <property type="project" value="TreeGrafter"/>
</dbReference>
<dbReference type="PANTHER" id="PTHR30069">
    <property type="entry name" value="TONB-DEPENDENT OUTER MEMBRANE RECEPTOR"/>
    <property type="match status" value="1"/>
</dbReference>
<accession>A0A4Q9BA62</accession>
<keyword evidence="9 10" id="KW-0998">Cell outer membrane</keyword>